<dbReference type="AlphaFoldDB" id="A0A0A9YCF5"/>
<sequence length="205" mass="22725">WVQKNIAAFGGDPTSVTVFGISAGAALSHFLLLSPTTTNLLSRAMSVSGTINHVWTLLRTEQVTNYTLRVVSDVNCSRPTNQEILRCLQEVDSNVLLNAITSIPSLDFAHFFFTPVIEPVGAEDAVVTEDLSLRPSEKPWITSITDGEYLTFLNYELRSEQGVESVHDDLRGYLEGVVRNHTTDPYTYKTAHGFYSPPTSLKESR</sequence>
<organism evidence="7">
    <name type="scientific">Lygus hesperus</name>
    <name type="common">Western plant bug</name>
    <dbReference type="NCBI Taxonomy" id="30085"/>
    <lineage>
        <taxon>Eukaryota</taxon>
        <taxon>Metazoa</taxon>
        <taxon>Ecdysozoa</taxon>
        <taxon>Arthropoda</taxon>
        <taxon>Hexapoda</taxon>
        <taxon>Insecta</taxon>
        <taxon>Pterygota</taxon>
        <taxon>Neoptera</taxon>
        <taxon>Paraneoptera</taxon>
        <taxon>Hemiptera</taxon>
        <taxon>Heteroptera</taxon>
        <taxon>Panheteroptera</taxon>
        <taxon>Cimicomorpha</taxon>
        <taxon>Miridae</taxon>
        <taxon>Mirini</taxon>
        <taxon>Lygus</taxon>
    </lineage>
</organism>
<evidence type="ECO:0000259" key="6">
    <source>
        <dbReference type="Pfam" id="PF00135"/>
    </source>
</evidence>
<feature type="domain" description="Carboxylesterase type B" evidence="6">
    <location>
        <begin position="1"/>
        <end position="170"/>
    </location>
</feature>
<protein>
    <recommendedName>
        <fullName evidence="5">Carboxylic ester hydrolase</fullName>
        <ecNumber evidence="5">3.1.1.-</ecNumber>
    </recommendedName>
</protein>
<evidence type="ECO:0000256" key="2">
    <source>
        <dbReference type="ARBA" id="ARBA00022487"/>
    </source>
</evidence>
<reference evidence="7" key="1">
    <citation type="journal article" date="2014" name="PLoS ONE">
        <title>Transcriptome-Based Identification of ABC Transporters in the Western Tarnished Plant Bug Lygus hesperus.</title>
        <authorList>
            <person name="Hull J.J."/>
            <person name="Chaney K."/>
            <person name="Geib S.M."/>
            <person name="Fabrick J.A."/>
            <person name="Brent C.S."/>
            <person name="Walsh D."/>
            <person name="Lavine L.C."/>
        </authorList>
    </citation>
    <scope>NUCLEOTIDE SEQUENCE</scope>
</reference>
<reference evidence="7" key="2">
    <citation type="submission" date="2014-07" db="EMBL/GenBank/DDBJ databases">
        <authorList>
            <person name="Hull J."/>
        </authorList>
    </citation>
    <scope>NUCLEOTIDE SEQUENCE</scope>
</reference>
<feature type="non-terminal residue" evidence="7">
    <location>
        <position position="1"/>
    </location>
</feature>
<dbReference type="PANTHER" id="PTHR43903">
    <property type="entry name" value="NEUROLIGIN"/>
    <property type="match status" value="1"/>
</dbReference>
<proteinExistence type="inferred from homology"/>
<dbReference type="InterPro" id="IPR029058">
    <property type="entry name" value="AB_hydrolase_fold"/>
</dbReference>
<keyword evidence="4" id="KW-0325">Glycoprotein</keyword>
<dbReference type="EC" id="3.1.1.-" evidence="5"/>
<gene>
    <name evidence="7" type="primary">BCHE_7</name>
    <name evidence="7" type="ORF">CM83_8251</name>
</gene>
<dbReference type="EMBL" id="GBHO01014298">
    <property type="protein sequence ID" value="JAG29306.1"/>
    <property type="molecule type" value="Transcribed_RNA"/>
</dbReference>
<accession>A0A0A9YCF5</accession>
<dbReference type="Pfam" id="PF00135">
    <property type="entry name" value="COesterase"/>
    <property type="match status" value="1"/>
</dbReference>
<name>A0A0A9YCF5_LYGHE</name>
<dbReference type="Gene3D" id="3.40.50.1820">
    <property type="entry name" value="alpha/beta hydrolase"/>
    <property type="match status" value="1"/>
</dbReference>
<dbReference type="InterPro" id="IPR002018">
    <property type="entry name" value="CarbesteraseB"/>
</dbReference>
<dbReference type="InterPro" id="IPR051093">
    <property type="entry name" value="Neuroligin/BSAL"/>
</dbReference>
<keyword evidence="3 5" id="KW-0378">Hydrolase</keyword>
<evidence type="ECO:0000256" key="5">
    <source>
        <dbReference type="RuleBase" id="RU361235"/>
    </source>
</evidence>
<evidence type="ECO:0000256" key="3">
    <source>
        <dbReference type="ARBA" id="ARBA00022801"/>
    </source>
</evidence>
<comment type="similarity">
    <text evidence="1 5">Belongs to the type-B carboxylesterase/lipase family.</text>
</comment>
<dbReference type="PROSITE" id="PS00122">
    <property type="entry name" value="CARBOXYLESTERASE_B_1"/>
    <property type="match status" value="1"/>
</dbReference>
<evidence type="ECO:0000313" key="7">
    <source>
        <dbReference type="EMBL" id="JAG29306.1"/>
    </source>
</evidence>
<dbReference type="SUPFAM" id="SSF53474">
    <property type="entry name" value="alpha/beta-Hydrolases"/>
    <property type="match status" value="1"/>
</dbReference>
<evidence type="ECO:0000256" key="1">
    <source>
        <dbReference type="ARBA" id="ARBA00005964"/>
    </source>
</evidence>
<evidence type="ECO:0000256" key="4">
    <source>
        <dbReference type="ARBA" id="ARBA00023180"/>
    </source>
</evidence>
<keyword evidence="2" id="KW-0719">Serine esterase</keyword>
<dbReference type="GO" id="GO:0052689">
    <property type="term" value="F:carboxylic ester hydrolase activity"/>
    <property type="evidence" value="ECO:0007669"/>
    <property type="project" value="UniProtKB-KW"/>
</dbReference>
<dbReference type="InterPro" id="IPR019826">
    <property type="entry name" value="Carboxylesterase_B_AS"/>
</dbReference>